<dbReference type="CDD" id="cd11056">
    <property type="entry name" value="CYP6-like"/>
    <property type="match status" value="1"/>
</dbReference>
<evidence type="ECO:0000256" key="4">
    <source>
        <dbReference type="ARBA" id="ARBA00004406"/>
    </source>
</evidence>
<evidence type="ECO:0000256" key="10">
    <source>
        <dbReference type="ARBA" id="ARBA00023002"/>
    </source>
</evidence>
<evidence type="ECO:0000256" key="14">
    <source>
        <dbReference type="PIRSR" id="PIRSR602403-1"/>
    </source>
</evidence>
<evidence type="ECO:0000256" key="15">
    <source>
        <dbReference type="SAM" id="Phobius"/>
    </source>
</evidence>
<keyword evidence="12" id="KW-0503">Monooxygenase</keyword>
<evidence type="ECO:0000256" key="5">
    <source>
        <dbReference type="ARBA" id="ARBA00010617"/>
    </source>
</evidence>
<organism evidence="16 17">
    <name type="scientific">Melipona quadrifasciata</name>
    <dbReference type="NCBI Taxonomy" id="166423"/>
    <lineage>
        <taxon>Eukaryota</taxon>
        <taxon>Metazoa</taxon>
        <taxon>Ecdysozoa</taxon>
        <taxon>Arthropoda</taxon>
        <taxon>Hexapoda</taxon>
        <taxon>Insecta</taxon>
        <taxon>Pterygota</taxon>
        <taxon>Neoptera</taxon>
        <taxon>Endopterygota</taxon>
        <taxon>Hymenoptera</taxon>
        <taxon>Apocrita</taxon>
        <taxon>Aculeata</taxon>
        <taxon>Apoidea</taxon>
        <taxon>Anthophila</taxon>
        <taxon>Apidae</taxon>
        <taxon>Melipona</taxon>
    </lineage>
</organism>
<comment type="similarity">
    <text evidence="5">Belongs to the cytochrome P450 family.</text>
</comment>
<evidence type="ECO:0000256" key="11">
    <source>
        <dbReference type="ARBA" id="ARBA00023004"/>
    </source>
</evidence>
<evidence type="ECO:0000256" key="3">
    <source>
        <dbReference type="ARBA" id="ARBA00004174"/>
    </source>
</evidence>
<dbReference type="Pfam" id="PF00067">
    <property type="entry name" value="p450"/>
    <property type="match status" value="1"/>
</dbReference>
<dbReference type="InterPro" id="IPR002403">
    <property type="entry name" value="Cyt_P450_E_grp-IV"/>
</dbReference>
<evidence type="ECO:0000256" key="12">
    <source>
        <dbReference type="ARBA" id="ARBA00023033"/>
    </source>
</evidence>
<evidence type="ECO:0000256" key="7">
    <source>
        <dbReference type="ARBA" id="ARBA00022723"/>
    </source>
</evidence>
<evidence type="ECO:0000256" key="13">
    <source>
        <dbReference type="ARBA" id="ARBA00023136"/>
    </source>
</evidence>
<dbReference type="PANTHER" id="PTHR24292">
    <property type="entry name" value="CYTOCHROME P450"/>
    <property type="match status" value="1"/>
</dbReference>
<evidence type="ECO:0000256" key="9">
    <source>
        <dbReference type="ARBA" id="ARBA00022848"/>
    </source>
</evidence>
<dbReference type="InterPro" id="IPR036396">
    <property type="entry name" value="Cyt_P450_sf"/>
</dbReference>
<comment type="subcellular location">
    <subcellularLocation>
        <location evidence="4">Endoplasmic reticulum membrane</location>
        <topology evidence="4">Peripheral membrane protein</topology>
    </subcellularLocation>
    <subcellularLocation>
        <location evidence="3">Microsome membrane</location>
        <topology evidence="3">Peripheral membrane protein</topology>
    </subcellularLocation>
</comment>
<dbReference type="GO" id="GO:0020037">
    <property type="term" value="F:heme binding"/>
    <property type="evidence" value="ECO:0007669"/>
    <property type="project" value="InterPro"/>
</dbReference>
<dbReference type="GO" id="GO:0004497">
    <property type="term" value="F:monooxygenase activity"/>
    <property type="evidence" value="ECO:0007669"/>
    <property type="project" value="UniProtKB-KW"/>
</dbReference>
<dbReference type="Proteomes" id="UP000053105">
    <property type="component" value="Unassembled WGS sequence"/>
</dbReference>
<name>A0A0M9A0V9_9HYME</name>
<dbReference type="PROSITE" id="PS00086">
    <property type="entry name" value="CYTOCHROME_P450"/>
    <property type="match status" value="1"/>
</dbReference>
<evidence type="ECO:0000256" key="1">
    <source>
        <dbReference type="ARBA" id="ARBA00001971"/>
    </source>
</evidence>
<protein>
    <submittedName>
        <fullName evidence="16">Cytochrome P450 6k1</fullName>
    </submittedName>
</protein>
<keyword evidence="6 14" id="KW-0349">Heme</keyword>
<keyword evidence="9" id="KW-0492">Microsome</keyword>
<gene>
    <name evidence="16" type="ORF">WN51_13377</name>
</gene>
<feature type="transmembrane region" description="Helical" evidence="15">
    <location>
        <begin position="6"/>
        <end position="27"/>
    </location>
</feature>
<dbReference type="PRINTS" id="PR00465">
    <property type="entry name" value="EP450IV"/>
</dbReference>
<keyword evidence="17" id="KW-1185">Reference proteome</keyword>
<proteinExistence type="inferred from homology"/>
<sequence>MALLTPYWGLDGLLVLSSLMIGAYMFMTRKFKYWSKRGIQEVPPTPFLGNFADCIFLRKTASEFVKEIYDKAKGLGIGFYIFDKPYFMARDQELLKHILVKDFNYFADRYATADKVDDRLGYANLFMMKSPSWKTLRTKLTPIFTSGKLKKMFDLMLTNADDLGKALDSMHLENKGKVVEIKDICANFTTDMIGNTAFGVRVNSLHDPTSTFRKYGRMIFDYDFVRSLEFFTIFFFPKMVKYIKPKFFGKKPTQFLRTVFWDVIDQRIDSGQKRGDLIDVLIEMKEKYKDDKTLIDFKFNDDDLVSQAAIFFTGGFETSSTTMSFTFYELALQPAVQNTLRAEIHDALAKTDGKITYDMVMSLPYLDMVISETLRKYPPLGFLDRVCLADYKVPNSDLVIEKDTPVFISVIGSHYNPEYFPDPEKFDPLRFTEEAKNSRPNFVYFPFGDGPRACIGLRLGLMQSKLGVIQMLKDYEFSPCEKTRIPMVLDPKALTTTALGGIHLNIRKATTAAASHLCRPDNCFSEESSIARPYHLISSRLGERGGCDDKTCGVSGTCLFGRKLAVSEEIQPLGDCVLWSCNESLLLLLLVLSMLMPDLNRDNRPDEGFLDVSVDFLTLGSVIARLSTEDNSTTVAIALLSFIVTFARLQRLQIARVLLCLAEVVAAVTELLLFSVLVTCFVGLGAGGSFESKLMLSRSVKFLNRENMDLWLLDPVLSSQQHRSPPTTDSLCTSLRLDLVSCSFSIARLLVFFKLFLCWLSTTTLPLPSIVLRSFNFASNRAWVSSFSSSSRILKQTNPESWRMNKLLKRKRLKSESLPN</sequence>
<dbReference type="GO" id="GO:0016705">
    <property type="term" value="F:oxidoreductase activity, acting on paired donors, with incorporation or reduction of molecular oxygen"/>
    <property type="evidence" value="ECO:0007669"/>
    <property type="project" value="InterPro"/>
</dbReference>
<accession>A0A0M9A0V9</accession>
<evidence type="ECO:0000313" key="17">
    <source>
        <dbReference type="Proteomes" id="UP000053105"/>
    </source>
</evidence>
<dbReference type="SUPFAM" id="SSF48264">
    <property type="entry name" value="Cytochrome P450"/>
    <property type="match status" value="1"/>
</dbReference>
<dbReference type="STRING" id="166423.A0A0M9A0V9"/>
<dbReference type="InterPro" id="IPR017972">
    <property type="entry name" value="Cyt_P450_CS"/>
</dbReference>
<dbReference type="GO" id="GO:0005506">
    <property type="term" value="F:iron ion binding"/>
    <property type="evidence" value="ECO:0007669"/>
    <property type="project" value="InterPro"/>
</dbReference>
<dbReference type="EMBL" id="KQ435774">
    <property type="protein sequence ID" value="KOX75070.1"/>
    <property type="molecule type" value="Genomic_DNA"/>
</dbReference>
<dbReference type="GO" id="GO:0005789">
    <property type="term" value="C:endoplasmic reticulum membrane"/>
    <property type="evidence" value="ECO:0007669"/>
    <property type="project" value="UniProtKB-SubCell"/>
</dbReference>
<keyword evidence="11 14" id="KW-0408">Iron</keyword>
<keyword evidence="13 15" id="KW-0472">Membrane</keyword>
<reference evidence="16 17" key="1">
    <citation type="submission" date="2015-07" db="EMBL/GenBank/DDBJ databases">
        <title>The genome of Melipona quadrifasciata.</title>
        <authorList>
            <person name="Pan H."/>
            <person name="Kapheim K."/>
        </authorList>
    </citation>
    <scope>NUCLEOTIDE SEQUENCE [LARGE SCALE GENOMIC DNA]</scope>
    <source>
        <strain evidence="16">0111107301</strain>
        <tissue evidence="16">Whole body</tissue>
    </source>
</reference>
<keyword evidence="15" id="KW-0812">Transmembrane</keyword>
<dbReference type="PANTHER" id="PTHR24292:SF45">
    <property type="entry name" value="CYTOCHROME P450 6G1-RELATED"/>
    <property type="match status" value="1"/>
</dbReference>
<evidence type="ECO:0000313" key="16">
    <source>
        <dbReference type="EMBL" id="KOX75070.1"/>
    </source>
</evidence>
<dbReference type="FunFam" id="1.10.630.10:FF:000042">
    <property type="entry name" value="Cytochrome P450"/>
    <property type="match status" value="1"/>
</dbReference>
<keyword evidence="8" id="KW-0256">Endoplasmic reticulum</keyword>
<dbReference type="OrthoDB" id="2789670at2759"/>
<keyword evidence="15" id="KW-1133">Transmembrane helix</keyword>
<evidence type="ECO:0000256" key="8">
    <source>
        <dbReference type="ARBA" id="ARBA00022824"/>
    </source>
</evidence>
<comment type="function">
    <text evidence="2">May be involved in the metabolism of insect hormones and in the breakdown of synthetic insecticides.</text>
</comment>
<dbReference type="InterPro" id="IPR001128">
    <property type="entry name" value="Cyt_P450"/>
</dbReference>
<keyword evidence="7 14" id="KW-0479">Metal-binding</keyword>
<dbReference type="AlphaFoldDB" id="A0A0M9A0V9"/>
<evidence type="ECO:0000256" key="2">
    <source>
        <dbReference type="ARBA" id="ARBA00003690"/>
    </source>
</evidence>
<evidence type="ECO:0000256" key="6">
    <source>
        <dbReference type="ARBA" id="ARBA00022617"/>
    </source>
</evidence>
<comment type="cofactor">
    <cofactor evidence="1 14">
        <name>heme</name>
        <dbReference type="ChEBI" id="CHEBI:30413"/>
    </cofactor>
</comment>
<feature type="binding site" description="axial binding residue" evidence="14">
    <location>
        <position position="454"/>
    </location>
    <ligand>
        <name>heme</name>
        <dbReference type="ChEBI" id="CHEBI:30413"/>
    </ligand>
    <ligandPart>
        <name>Fe</name>
        <dbReference type="ChEBI" id="CHEBI:18248"/>
    </ligandPart>
</feature>
<dbReference type="PRINTS" id="PR00385">
    <property type="entry name" value="P450"/>
</dbReference>
<keyword evidence="10" id="KW-0560">Oxidoreductase</keyword>
<dbReference type="InterPro" id="IPR050476">
    <property type="entry name" value="Insect_CytP450_Detox"/>
</dbReference>
<dbReference type="Gene3D" id="1.10.630.10">
    <property type="entry name" value="Cytochrome P450"/>
    <property type="match status" value="1"/>
</dbReference>